<dbReference type="EMBL" id="AP028922">
    <property type="protein sequence ID" value="BET02438.1"/>
    <property type="molecule type" value="Genomic_DNA"/>
</dbReference>
<gene>
    <name evidence="1" type="ORF">NTJ_15257</name>
</gene>
<keyword evidence="2" id="KW-1185">Reference proteome</keyword>
<evidence type="ECO:0000313" key="2">
    <source>
        <dbReference type="Proteomes" id="UP001307889"/>
    </source>
</evidence>
<proteinExistence type="predicted"/>
<protein>
    <submittedName>
        <fullName evidence="1">Uncharacterized protein</fullName>
    </submittedName>
</protein>
<reference evidence="1 2" key="1">
    <citation type="submission" date="2023-09" db="EMBL/GenBank/DDBJ databases">
        <title>Nesidiocoris tenuis whole genome shotgun sequence.</title>
        <authorList>
            <person name="Shibata T."/>
            <person name="Shimoda M."/>
            <person name="Kobayashi T."/>
            <person name="Uehara T."/>
        </authorList>
    </citation>
    <scope>NUCLEOTIDE SEQUENCE [LARGE SCALE GENOMIC DNA]</scope>
    <source>
        <strain evidence="1 2">Japan</strain>
    </source>
</reference>
<sequence length="101" mass="10917">MSNPGGPLVEVVQEASWSCCSPQQLQELPFHRSVQKRLSQILGCGTSEAFTGMSNPGGSLVEVVQKASWPRCPPRIVSSIFPEASIPNPGLRHFRGLHGHV</sequence>
<name>A0ABN7BFF6_9HEMI</name>
<evidence type="ECO:0000313" key="1">
    <source>
        <dbReference type="EMBL" id="BET02438.1"/>
    </source>
</evidence>
<accession>A0ABN7BFF6</accession>
<organism evidence="1 2">
    <name type="scientific">Nesidiocoris tenuis</name>
    <dbReference type="NCBI Taxonomy" id="355587"/>
    <lineage>
        <taxon>Eukaryota</taxon>
        <taxon>Metazoa</taxon>
        <taxon>Ecdysozoa</taxon>
        <taxon>Arthropoda</taxon>
        <taxon>Hexapoda</taxon>
        <taxon>Insecta</taxon>
        <taxon>Pterygota</taxon>
        <taxon>Neoptera</taxon>
        <taxon>Paraneoptera</taxon>
        <taxon>Hemiptera</taxon>
        <taxon>Heteroptera</taxon>
        <taxon>Panheteroptera</taxon>
        <taxon>Cimicomorpha</taxon>
        <taxon>Miridae</taxon>
        <taxon>Dicyphina</taxon>
        <taxon>Nesidiocoris</taxon>
    </lineage>
</organism>
<dbReference type="Proteomes" id="UP001307889">
    <property type="component" value="Chromosome 14"/>
</dbReference>